<reference evidence="2" key="1">
    <citation type="journal article" date="2021" name="PeerJ">
        <title>Extensive microbial diversity within the chicken gut microbiome revealed by metagenomics and culture.</title>
        <authorList>
            <person name="Gilroy R."/>
            <person name="Ravi A."/>
            <person name="Getino M."/>
            <person name="Pursley I."/>
            <person name="Horton D.L."/>
            <person name="Alikhan N.F."/>
            <person name="Baker D."/>
            <person name="Gharbi K."/>
            <person name="Hall N."/>
            <person name="Watson M."/>
            <person name="Adriaenssens E.M."/>
            <person name="Foster-Nyarko E."/>
            <person name="Jarju S."/>
            <person name="Secka A."/>
            <person name="Antonio M."/>
            <person name="Oren A."/>
            <person name="Chaudhuri R.R."/>
            <person name="La Ragione R."/>
            <person name="Hildebrand F."/>
            <person name="Pallen M.J."/>
        </authorList>
    </citation>
    <scope>NUCLEOTIDE SEQUENCE</scope>
    <source>
        <strain evidence="2">1277</strain>
    </source>
</reference>
<protein>
    <submittedName>
        <fullName evidence="2">Uncharacterized protein</fullName>
    </submittedName>
</protein>
<feature type="transmembrane region" description="Helical" evidence="1">
    <location>
        <begin position="188"/>
        <end position="209"/>
    </location>
</feature>
<proteinExistence type="predicted"/>
<feature type="transmembrane region" description="Helical" evidence="1">
    <location>
        <begin position="251"/>
        <end position="269"/>
    </location>
</feature>
<sequence length="275" mass="31861">MNNILTLYDMEFKRIYKIYFTLIGLLFTSNIGATLYKIFFITRRTVDNEGNPITMHTLKSSEGLEYINTYIVGDLGSMTKMAMAFAVLLCLLYSLVIWYRDYFSKSKTIATLLMLPQKRFNIYISKFLTVIMMIFGIIASQFLFWFIDLFIIKIILNVNAEGFLNVFQTMLIRQNRFWNLVFNQPIDFVMIDVLGVILAVTMLFTGVMIERSFRKVGAVLGAIYVVASIVLYIYVTTSYGIYSDILLKVHLLYYLVMFIVSTLISINLLNKRVSL</sequence>
<accession>A0A921MZM4</accession>
<feature type="transmembrane region" description="Helical" evidence="1">
    <location>
        <begin position="216"/>
        <end position="235"/>
    </location>
</feature>
<evidence type="ECO:0000256" key="1">
    <source>
        <dbReference type="SAM" id="Phobius"/>
    </source>
</evidence>
<keyword evidence="1" id="KW-1133">Transmembrane helix</keyword>
<dbReference type="EMBL" id="DYUB01000113">
    <property type="protein sequence ID" value="HJG96141.1"/>
    <property type="molecule type" value="Genomic_DNA"/>
</dbReference>
<dbReference type="Proteomes" id="UP000776700">
    <property type="component" value="Unassembled WGS sequence"/>
</dbReference>
<dbReference type="AlphaFoldDB" id="A0A921MZM4"/>
<feature type="transmembrane region" description="Helical" evidence="1">
    <location>
        <begin position="120"/>
        <end position="147"/>
    </location>
</feature>
<keyword evidence="1" id="KW-0472">Membrane</keyword>
<comment type="caution">
    <text evidence="2">The sequence shown here is derived from an EMBL/GenBank/DDBJ whole genome shotgun (WGS) entry which is preliminary data.</text>
</comment>
<feature type="transmembrane region" description="Helical" evidence="1">
    <location>
        <begin position="81"/>
        <end position="99"/>
    </location>
</feature>
<feature type="transmembrane region" description="Helical" evidence="1">
    <location>
        <begin position="18"/>
        <end position="39"/>
    </location>
</feature>
<organism evidence="2 3">
    <name type="scientific">Romboutsia timonensis</name>
    <dbReference type="NCBI Taxonomy" id="1776391"/>
    <lineage>
        <taxon>Bacteria</taxon>
        <taxon>Bacillati</taxon>
        <taxon>Bacillota</taxon>
        <taxon>Clostridia</taxon>
        <taxon>Peptostreptococcales</taxon>
        <taxon>Peptostreptococcaceae</taxon>
        <taxon>Romboutsia</taxon>
    </lineage>
</organism>
<evidence type="ECO:0000313" key="3">
    <source>
        <dbReference type="Proteomes" id="UP000776700"/>
    </source>
</evidence>
<reference evidence="2" key="2">
    <citation type="submission" date="2021-09" db="EMBL/GenBank/DDBJ databases">
        <authorList>
            <person name="Gilroy R."/>
        </authorList>
    </citation>
    <scope>NUCLEOTIDE SEQUENCE</scope>
    <source>
        <strain evidence="2">1277</strain>
    </source>
</reference>
<gene>
    <name evidence="2" type="ORF">K8V90_03450</name>
</gene>
<evidence type="ECO:0000313" key="2">
    <source>
        <dbReference type="EMBL" id="HJG96141.1"/>
    </source>
</evidence>
<name>A0A921MZM4_9FIRM</name>
<keyword evidence="1" id="KW-0812">Transmembrane</keyword>